<dbReference type="KEGG" id="bbae:FRD01_19435"/>
<dbReference type="AlphaFoldDB" id="A0A5B8Y0B0"/>
<evidence type="ECO:0000313" key="2">
    <source>
        <dbReference type="Proteomes" id="UP000321595"/>
    </source>
</evidence>
<organism evidence="1 2">
    <name type="scientific">Microvenator marinus</name>
    <dbReference type="NCBI Taxonomy" id="2600177"/>
    <lineage>
        <taxon>Bacteria</taxon>
        <taxon>Deltaproteobacteria</taxon>
        <taxon>Bradymonadales</taxon>
        <taxon>Microvenatoraceae</taxon>
        <taxon>Microvenator</taxon>
    </lineage>
</organism>
<dbReference type="RefSeq" id="WP_146962599.1">
    <property type="nucleotide sequence ID" value="NZ_CP042467.1"/>
</dbReference>
<sequence length="160" mass="17708">MSADDQDFEAKRKLLHSADADISLRILALDSITAHDLFHVDLLALLLNPAVPVELRAEATEKSAGCPELAPILMKFLEHGTEPPEILFWALYALGSIYAGDESATDVQALVERYLEDERVVVVVPPTSGTIAQEADWARRTIEGENIDPEWMSSFRHVTP</sequence>
<keyword evidence="2" id="KW-1185">Reference proteome</keyword>
<proteinExistence type="predicted"/>
<reference evidence="1 2" key="1">
    <citation type="submission" date="2019-08" db="EMBL/GenBank/DDBJ databases">
        <authorList>
            <person name="Liang Q."/>
        </authorList>
    </citation>
    <scope>NUCLEOTIDE SEQUENCE [LARGE SCALE GENOMIC DNA]</scope>
    <source>
        <strain evidence="1 2">V1718</strain>
    </source>
</reference>
<dbReference type="Proteomes" id="UP000321595">
    <property type="component" value="Chromosome"/>
</dbReference>
<dbReference type="EMBL" id="CP042467">
    <property type="protein sequence ID" value="QED29366.1"/>
    <property type="molecule type" value="Genomic_DNA"/>
</dbReference>
<accession>A0A5B8Y0B0</accession>
<gene>
    <name evidence="1" type="ORF">FRD01_19435</name>
</gene>
<evidence type="ECO:0000313" key="1">
    <source>
        <dbReference type="EMBL" id="QED29366.1"/>
    </source>
</evidence>
<name>A0A5B8Y0B0_9DELT</name>
<protein>
    <recommendedName>
        <fullName evidence="3">DUF1186 domain-containing protein</fullName>
    </recommendedName>
</protein>
<evidence type="ECO:0008006" key="3">
    <source>
        <dbReference type="Google" id="ProtNLM"/>
    </source>
</evidence>